<feature type="domain" description="Origin recognition complex subunit 3 insertion" evidence="13">
    <location>
        <begin position="652"/>
        <end position="878"/>
    </location>
</feature>
<dbReference type="FunCoup" id="K1R9F1">
    <property type="interactions" value="1660"/>
</dbReference>
<feature type="compositionally biased region" description="Basic and acidic residues" evidence="10">
    <location>
        <begin position="105"/>
        <end position="118"/>
    </location>
</feature>
<dbReference type="GO" id="GO:0003688">
    <property type="term" value="F:DNA replication origin binding"/>
    <property type="evidence" value="ECO:0007669"/>
    <property type="project" value="TreeGrafter"/>
</dbReference>
<feature type="compositionally biased region" description="Polar residues" evidence="10">
    <location>
        <begin position="84"/>
        <end position="93"/>
    </location>
</feature>
<dbReference type="PANTHER" id="PTHR12748:SF0">
    <property type="entry name" value="ORIGIN RECOGNITION COMPLEX SUBUNIT 3"/>
    <property type="match status" value="1"/>
</dbReference>
<evidence type="ECO:0000259" key="13">
    <source>
        <dbReference type="Pfam" id="PF19675"/>
    </source>
</evidence>
<evidence type="ECO:0000256" key="10">
    <source>
        <dbReference type="SAM" id="MobiDB-lite"/>
    </source>
</evidence>
<dbReference type="GO" id="GO:0031261">
    <property type="term" value="C:DNA replication preinitiation complex"/>
    <property type="evidence" value="ECO:0007669"/>
    <property type="project" value="TreeGrafter"/>
</dbReference>
<dbReference type="PANTHER" id="PTHR12748">
    <property type="entry name" value="ORIGIN RECOGNITION COMPLEX SUBUNIT 3"/>
    <property type="match status" value="1"/>
</dbReference>
<organism evidence="14">
    <name type="scientific">Magallana gigas</name>
    <name type="common">Pacific oyster</name>
    <name type="synonym">Crassostrea gigas</name>
    <dbReference type="NCBI Taxonomy" id="29159"/>
    <lineage>
        <taxon>Eukaryota</taxon>
        <taxon>Metazoa</taxon>
        <taxon>Spiralia</taxon>
        <taxon>Lophotrochozoa</taxon>
        <taxon>Mollusca</taxon>
        <taxon>Bivalvia</taxon>
        <taxon>Autobranchia</taxon>
        <taxon>Pteriomorphia</taxon>
        <taxon>Ostreida</taxon>
        <taxon>Ostreoidea</taxon>
        <taxon>Ostreidae</taxon>
        <taxon>Magallana</taxon>
    </lineage>
</organism>
<feature type="region of interest" description="Disordered" evidence="10">
    <location>
        <begin position="21"/>
        <end position="241"/>
    </location>
</feature>
<proteinExistence type="inferred from homology"/>
<dbReference type="HOGENOM" id="CLU_301735_0_0_1"/>
<dbReference type="EMBL" id="JH818674">
    <property type="protein sequence ID" value="EKC37820.1"/>
    <property type="molecule type" value="Genomic_DNA"/>
</dbReference>
<feature type="compositionally biased region" description="Basic and acidic residues" evidence="10">
    <location>
        <begin position="51"/>
        <end position="67"/>
    </location>
</feature>
<keyword evidence="6" id="KW-0238">DNA-binding</keyword>
<dbReference type="InParanoid" id="K1R9F1"/>
<comment type="subcellular location">
    <subcellularLocation>
        <location evidence="1">Nucleus</location>
    </subcellularLocation>
</comment>
<keyword evidence="7" id="KW-0539">Nucleus</keyword>
<gene>
    <name evidence="14" type="ORF">CGI_10017641</name>
</gene>
<accession>K1R9F1</accession>
<dbReference type="Pfam" id="PF07034">
    <property type="entry name" value="ORC3_N"/>
    <property type="match status" value="1"/>
</dbReference>
<dbReference type="GO" id="GO:0005656">
    <property type="term" value="C:nuclear pre-replicative complex"/>
    <property type="evidence" value="ECO:0007669"/>
    <property type="project" value="TreeGrafter"/>
</dbReference>
<comment type="function">
    <text evidence="9">Component of the origin recognition complex (ORC) that binds origins of replication. DNA-binding is ATP-dependent. The specific DNA sequences that define origins of replication have not been identified yet. ORC is required to assemble the pre-replication complex necessary to initiate DNA replication. Binds histone H3 and H4 trimethylation marks H3K9me3, H3K27me3 and H4K20me3.</text>
</comment>
<keyword evidence="5" id="KW-0235">DNA replication</keyword>
<reference evidence="14" key="1">
    <citation type="journal article" date="2012" name="Nature">
        <title>The oyster genome reveals stress adaptation and complexity of shell formation.</title>
        <authorList>
            <person name="Zhang G."/>
            <person name="Fang X."/>
            <person name="Guo X."/>
            <person name="Li L."/>
            <person name="Luo R."/>
            <person name="Xu F."/>
            <person name="Yang P."/>
            <person name="Zhang L."/>
            <person name="Wang X."/>
            <person name="Qi H."/>
            <person name="Xiong Z."/>
            <person name="Que H."/>
            <person name="Xie Y."/>
            <person name="Holland P.W."/>
            <person name="Paps J."/>
            <person name="Zhu Y."/>
            <person name="Wu F."/>
            <person name="Chen Y."/>
            <person name="Wang J."/>
            <person name="Peng C."/>
            <person name="Meng J."/>
            <person name="Yang L."/>
            <person name="Liu J."/>
            <person name="Wen B."/>
            <person name="Zhang N."/>
            <person name="Huang Z."/>
            <person name="Zhu Q."/>
            <person name="Feng Y."/>
            <person name="Mount A."/>
            <person name="Hedgecock D."/>
            <person name="Xu Z."/>
            <person name="Liu Y."/>
            <person name="Domazet-Loso T."/>
            <person name="Du Y."/>
            <person name="Sun X."/>
            <person name="Zhang S."/>
            <person name="Liu B."/>
            <person name="Cheng P."/>
            <person name="Jiang X."/>
            <person name="Li J."/>
            <person name="Fan D."/>
            <person name="Wang W."/>
            <person name="Fu W."/>
            <person name="Wang T."/>
            <person name="Wang B."/>
            <person name="Zhang J."/>
            <person name="Peng Z."/>
            <person name="Li Y."/>
            <person name="Li N."/>
            <person name="Wang J."/>
            <person name="Chen M."/>
            <person name="He Y."/>
            <person name="Tan F."/>
            <person name="Song X."/>
            <person name="Zheng Q."/>
            <person name="Huang R."/>
            <person name="Yang H."/>
            <person name="Du X."/>
            <person name="Chen L."/>
            <person name="Yang M."/>
            <person name="Gaffney P.M."/>
            <person name="Wang S."/>
            <person name="Luo L."/>
            <person name="She Z."/>
            <person name="Ming Y."/>
            <person name="Huang W."/>
            <person name="Zhang S."/>
            <person name="Huang B."/>
            <person name="Zhang Y."/>
            <person name="Qu T."/>
            <person name="Ni P."/>
            <person name="Miao G."/>
            <person name="Wang J."/>
            <person name="Wang Q."/>
            <person name="Steinberg C.E."/>
            <person name="Wang H."/>
            <person name="Li N."/>
            <person name="Qian L."/>
            <person name="Zhang G."/>
            <person name="Li Y."/>
            <person name="Yang H."/>
            <person name="Liu X."/>
            <person name="Wang J."/>
            <person name="Yin Y."/>
            <person name="Wang J."/>
        </authorList>
    </citation>
    <scope>NUCLEOTIDE SEQUENCE [LARGE SCALE GENOMIC DNA]</scope>
    <source>
        <strain evidence="14">05x7-T-G4-1.051#20</strain>
    </source>
</reference>
<evidence type="ECO:0000256" key="1">
    <source>
        <dbReference type="ARBA" id="ARBA00004123"/>
    </source>
</evidence>
<evidence type="ECO:0000256" key="2">
    <source>
        <dbReference type="ARBA" id="ARBA00010977"/>
    </source>
</evidence>
<dbReference type="Pfam" id="PF19675">
    <property type="entry name" value="ORC3_ins"/>
    <property type="match status" value="1"/>
</dbReference>
<dbReference type="InterPro" id="IPR045667">
    <property type="entry name" value="ORC3_N"/>
</dbReference>
<dbReference type="GO" id="GO:0005664">
    <property type="term" value="C:nuclear origin of replication recognition complex"/>
    <property type="evidence" value="ECO:0007669"/>
    <property type="project" value="InterPro"/>
</dbReference>
<sequence>MDEKLQEERKKKDELLAKLKEIDDGKSKGKGPEKKEKELDTFFVTSGNMDSVDKKTDKNKKKDKDLDGFLFSSSRKDSDGGLGSASSKNSYTFTKPIENMHSGKPARDDVTVPYIEKKKQQKALQDDDDFGGYQPSFSSNKTTSKMTKKTGGIVFNDDFKSSKPPRKTEKKNDLMADLFGKQTKTTSQTLDDDDLFKQSTTKKTTTVNSSTKSSFPWDEDSKTTAKKPSTKRENSTSALFGGGNAIIDDDFSSKDSSKMLPRRPRQTTTTFQARPAVTAVDHYDDDIEEIGFCEFPAKLKMETGSSVSKGTFAYKGKKRSIDADQYFKRSDTLGTYRQRLDVLQEAWENIDTQIQILRSDLNSKIFDDLVKFAKSSHESFTLGGGQIDSTPKEIPTAAFVTGVNTPDHGVMFSTLVTTLQDKVSPLVAILKSKDCNSVKNTLSKTLTQLFQNPLLFSEDDEAIPGKTKNMTCSMSTLVSWYQDKYNTNNSSPKKRKSLGGGSKDLGQYPPIVILFEDLESFLPHVLQDYISICRNYIGEIPLVFVFGIATSVSAVHRLLPNAVSSMLCMEKFQAPPSTEYLNMVINQILMTSRYPFKLGSKVFQLLLDIFLYHDFSVLNFIKGLQFAMMDHFFTNPVSHLCCSLEELEDRVTSLKPKEVEQVRRLMSFRGFVEGCPPSKQEDMLLNDKVTKSEFVVLLRRIHTYHSHLYPVLKCLHIMVSKIPKHPLGKQLREVYSRLLKSFICDTEDYKECVELLRMTSKDELMDLLQQCRSSLTEDLPPDLSTLPSDLDALLDRFLKIDEVTEEEKPENTEESLHLEKTDLHTLRKRLQEEGKKKKKLSPYEKLRNETIDFFDSLFRKYLVCPTSLPLYEIFYYDAWGEIKRHLNASPRSVCKCCESEPGSVTPSMPDICIAYKLHLECTQLINLYDWLQAFVTVVTTDEDLDEEKIKNPDKELQYPFTYCDKCVQMFTSVIRDNVLYKYCTFRETSF</sequence>
<comment type="subunit">
    <text evidence="8">Component of ORC, a complex composed of at least 6 subunits: ORC1, ORC2, ORC3, ORC4, ORC5 and ORC6. ORC is regulated in a cell-cycle dependent manner. It is sequentially assembled at the exit from anaphase of mitosis and disassembled as cells enter S phase.</text>
</comment>
<evidence type="ECO:0000256" key="6">
    <source>
        <dbReference type="ARBA" id="ARBA00023125"/>
    </source>
</evidence>
<evidence type="ECO:0000256" key="4">
    <source>
        <dbReference type="ARBA" id="ARBA00022553"/>
    </source>
</evidence>
<dbReference type="GO" id="GO:0006270">
    <property type="term" value="P:DNA replication initiation"/>
    <property type="evidence" value="ECO:0007669"/>
    <property type="project" value="TreeGrafter"/>
</dbReference>
<evidence type="ECO:0000313" key="14">
    <source>
        <dbReference type="EMBL" id="EKC37820.1"/>
    </source>
</evidence>
<feature type="compositionally biased region" description="Basic and acidic residues" evidence="10">
    <location>
        <begin position="21"/>
        <end position="40"/>
    </location>
</feature>
<dbReference type="InterPro" id="IPR040855">
    <property type="entry name" value="ORC_WH_C"/>
</dbReference>
<dbReference type="AlphaFoldDB" id="K1R9F1"/>
<feature type="region of interest" description="Disordered" evidence="10">
    <location>
        <begin position="249"/>
        <end position="268"/>
    </location>
</feature>
<feature type="domain" description="Origin recognition complex subunit 3 N-terminal" evidence="11">
    <location>
        <begin position="304"/>
        <end position="640"/>
    </location>
</feature>
<name>K1R9F1_MAGGI</name>
<feature type="compositionally biased region" description="Basic and acidic residues" evidence="10">
    <location>
        <begin position="157"/>
        <end position="174"/>
    </location>
</feature>
<dbReference type="CDD" id="cd20704">
    <property type="entry name" value="Orc3"/>
    <property type="match status" value="1"/>
</dbReference>
<evidence type="ECO:0000256" key="5">
    <source>
        <dbReference type="ARBA" id="ARBA00022705"/>
    </source>
</evidence>
<feature type="domain" description="Origin recognition complex subunit 3 winged helix C-terminal" evidence="12">
    <location>
        <begin position="894"/>
        <end position="949"/>
    </location>
</feature>
<evidence type="ECO:0000256" key="3">
    <source>
        <dbReference type="ARBA" id="ARBA00019085"/>
    </source>
</evidence>
<evidence type="ECO:0000256" key="8">
    <source>
        <dbReference type="ARBA" id="ARBA00026084"/>
    </source>
</evidence>
<evidence type="ECO:0000259" key="11">
    <source>
        <dbReference type="Pfam" id="PF07034"/>
    </source>
</evidence>
<evidence type="ECO:0000256" key="7">
    <source>
        <dbReference type="ARBA" id="ARBA00023242"/>
    </source>
</evidence>
<dbReference type="Pfam" id="PF18137">
    <property type="entry name" value="WHD_ORC"/>
    <property type="match status" value="1"/>
</dbReference>
<feature type="compositionally biased region" description="Low complexity" evidence="10">
    <location>
        <begin position="136"/>
        <end position="145"/>
    </location>
</feature>
<evidence type="ECO:0000259" key="12">
    <source>
        <dbReference type="Pfam" id="PF18137"/>
    </source>
</evidence>
<keyword evidence="4" id="KW-0597">Phosphoprotein</keyword>
<dbReference type="InterPro" id="IPR045663">
    <property type="entry name" value="ORC3_ins"/>
</dbReference>
<protein>
    <recommendedName>
        <fullName evidence="3">Origin recognition complex subunit 3</fullName>
    </recommendedName>
</protein>
<feature type="compositionally biased region" description="Low complexity" evidence="10">
    <location>
        <begin position="197"/>
        <end position="214"/>
    </location>
</feature>
<evidence type="ECO:0000256" key="9">
    <source>
        <dbReference type="ARBA" id="ARBA00045241"/>
    </source>
</evidence>
<dbReference type="InterPro" id="IPR020795">
    <property type="entry name" value="ORC3"/>
</dbReference>
<comment type="similarity">
    <text evidence="2">Belongs to the ORC3 family.</text>
</comment>